<dbReference type="Pfam" id="PF01943">
    <property type="entry name" value="Polysacc_synt"/>
    <property type="match status" value="1"/>
</dbReference>
<feature type="transmembrane region" description="Helical" evidence="6">
    <location>
        <begin position="175"/>
        <end position="195"/>
    </location>
</feature>
<dbReference type="PANTHER" id="PTHR30250">
    <property type="entry name" value="PST FAMILY PREDICTED COLANIC ACID TRANSPORTER"/>
    <property type="match status" value="1"/>
</dbReference>
<comment type="subcellular location">
    <subcellularLocation>
        <location evidence="1">Cell membrane</location>
        <topology evidence="1">Multi-pass membrane protein</topology>
    </subcellularLocation>
</comment>
<dbReference type="RefSeq" id="WP_212690349.1">
    <property type="nucleotide sequence ID" value="NZ_CP058561.1"/>
</dbReference>
<evidence type="ECO:0000256" key="6">
    <source>
        <dbReference type="SAM" id="Phobius"/>
    </source>
</evidence>
<feature type="transmembrane region" description="Helical" evidence="6">
    <location>
        <begin position="391"/>
        <end position="411"/>
    </location>
</feature>
<feature type="transmembrane region" description="Helical" evidence="6">
    <location>
        <begin position="451"/>
        <end position="473"/>
    </location>
</feature>
<dbReference type="AlphaFoldDB" id="A0A8J8MBY0"/>
<dbReference type="PANTHER" id="PTHR30250:SF11">
    <property type="entry name" value="O-ANTIGEN TRANSPORTER-RELATED"/>
    <property type="match status" value="1"/>
</dbReference>
<accession>A0A8J8MBY0</accession>
<dbReference type="EMBL" id="CP058561">
    <property type="protein sequence ID" value="QUH30137.1"/>
    <property type="molecule type" value="Genomic_DNA"/>
</dbReference>
<evidence type="ECO:0000256" key="2">
    <source>
        <dbReference type="ARBA" id="ARBA00022475"/>
    </source>
</evidence>
<dbReference type="KEGG" id="vgu:HYG85_14920"/>
<keyword evidence="2" id="KW-1003">Cell membrane</keyword>
<dbReference type="InterPro" id="IPR002797">
    <property type="entry name" value="Polysacc_synth"/>
</dbReference>
<evidence type="ECO:0000256" key="3">
    <source>
        <dbReference type="ARBA" id="ARBA00022692"/>
    </source>
</evidence>
<keyword evidence="8" id="KW-1185">Reference proteome</keyword>
<proteinExistence type="predicted"/>
<keyword evidence="5 6" id="KW-0472">Membrane</keyword>
<feature type="transmembrane region" description="Helical" evidence="6">
    <location>
        <begin position="119"/>
        <end position="141"/>
    </location>
</feature>
<dbReference type="GO" id="GO:0005886">
    <property type="term" value="C:plasma membrane"/>
    <property type="evidence" value="ECO:0007669"/>
    <property type="project" value="UniProtKB-SubCell"/>
</dbReference>
<evidence type="ECO:0000256" key="1">
    <source>
        <dbReference type="ARBA" id="ARBA00004651"/>
    </source>
</evidence>
<dbReference type="Proteomes" id="UP000677305">
    <property type="component" value="Chromosome"/>
</dbReference>
<feature type="transmembrane region" description="Helical" evidence="6">
    <location>
        <begin position="148"/>
        <end position="169"/>
    </location>
</feature>
<keyword evidence="4 6" id="KW-1133">Transmembrane helix</keyword>
<feature type="transmembrane region" description="Helical" evidence="6">
    <location>
        <begin position="255"/>
        <end position="280"/>
    </location>
</feature>
<evidence type="ECO:0000313" key="8">
    <source>
        <dbReference type="Proteomes" id="UP000677305"/>
    </source>
</evidence>
<reference evidence="7 8" key="1">
    <citation type="submission" date="2020-07" db="EMBL/GenBank/DDBJ databases">
        <title>Vallitalea guaymasensis genome.</title>
        <authorList>
            <person name="Postec A."/>
        </authorList>
    </citation>
    <scope>NUCLEOTIDE SEQUENCE [LARGE SCALE GENOMIC DNA]</scope>
    <source>
        <strain evidence="7 8">Ra1766G1</strain>
    </source>
</reference>
<feature type="transmembrane region" description="Helical" evidence="6">
    <location>
        <begin position="52"/>
        <end position="73"/>
    </location>
</feature>
<feature type="transmembrane region" description="Helical" evidence="6">
    <location>
        <begin position="21"/>
        <end position="40"/>
    </location>
</feature>
<feature type="transmembrane region" description="Helical" evidence="6">
    <location>
        <begin position="332"/>
        <end position="352"/>
    </location>
</feature>
<evidence type="ECO:0000256" key="5">
    <source>
        <dbReference type="ARBA" id="ARBA00023136"/>
    </source>
</evidence>
<name>A0A8J8MBY0_9FIRM</name>
<feature type="transmembrane region" description="Helical" evidence="6">
    <location>
        <begin position="423"/>
        <end position="445"/>
    </location>
</feature>
<sequence length="486" mass="54373">MKANTSKKVISKDIMFYLPAKILEGVVGFITIGVYTRLFTPEIYGDYGVINPTINVIFLIILGWLMHSLYRYINAYKDKNNVEELCSTAFVSYITLVGIVFIILLIFQLIGSDIIETKLLFSSFFMFVAYGLNQILMNLLVAIKKIKLNLVLSLCGVVLKLLLTILLAFNFPRSVIIILIANGTVDLLKAIIVFIKLKGYRYINLGKASKDTFDVMIKYGFPLIGLSLTLFVLNISDRYVIIYFCGRDISGIYTANYSLASAVYTMMMMGIMRAVYPNLLEAWGKKDMIRTKDILSSGVRYYLLICIPATVGLVMLSEPISRICLAGKYQGGYAIIGWASVGMLFFGLSEYCNKAWELTANTKVILTNSLISGVINLVLNIILVPVYGYKVAAITTMISFVLYFVLSFTGAKKVLIWKLKPIIYIRIVSSALAFGVLLIIAVSSLEFSVPILLLSIVLSIVIYGVLLLVTGELTEELKMIRRLFRR</sequence>
<evidence type="ECO:0000256" key="4">
    <source>
        <dbReference type="ARBA" id="ARBA00022989"/>
    </source>
</evidence>
<evidence type="ECO:0000313" key="7">
    <source>
        <dbReference type="EMBL" id="QUH30137.1"/>
    </source>
</evidence>
<feature type="transmembrane region" description="Helical" evidence="6">
    <location>
        <begin position="216"/>
        <end position="235"/>
    </location>
</feature>
<feature type="transmembrane region" description="Helical" evidence="6">
    <location>
        <begin position="85"/>
        <end position="107"/>
    </location>
</feature>
<organism evidence="7 8">
    <name type="scientific">Vallitalea guaymasensis</name>
    <dbReference type="NCBI Taxonomy" id="1185412"/>
    <lineage>
        <taxon>Bacteria</taxon>
        <taxon>Bacillati</taxon>
        <taxon>Bacillota</taxon>
        <taxon>Clostridia</taxon>
        <taxon>Lachnospirales</taxon>
        <taxon>Vallitaleaceae</taxon>
        <taxon>Vallitalea</taxon>
    </lineage>
</organism>
<feature type="transmembrane region" description="Helical" evidence="6">
    <location>
        <begin position="364"/>
        <end position="385"/>
    </location>
</feature>
<keyword evidence="3 6" id="KW-0812">Transmembrane</keyword>
<gene>
    <name evidence="7" type="ORF">HYG85_14920</name>
</gene>
<feature type="transmembrane region" description="Helical" evidence="6">
    <location>
        <begin position="301"/>
        <end position="320"/>
    </location>
</feature>
<dbReference type="InterPro" id="IPR050833">
    <property type="entry name" value="Poly_Biosynth_Transport"/>
</dbReference>
<protein>
    <submittedName>
        <fullName evidence="7">Oligosaccharide flippase family protein</fullName>
    </submittedName>
</protein>